<reference evidence="3 4" key="1">
    <citation type="submission" date="2019-02" db="EMBL/GenBank/DDBJ databases">
        <title>Deep-cultivation of Planctomycetes and their phenomic and genomic characterization uncovers novel biology.</title>
        <authorList>
            <person name="Wiegand S."/>
            <person name="Jogler M."/>
            <person name="Boedeker C."/>
            <person name="Pinto D."/>
            <person name="Vollmers J."/>
            <person name="Rivas-Marin E."/>
            <person name="Kohn T."/>
            <person name="Peeters S.H."/>
            <person name="Heuer A."/>
            <person name="Rast P."/>
            <person name="Oberbeckmann S."/>
            <person name="Bunk B."/>
            <person name="Jeske O."/>
            <person name="Meyerdierks A."/>
            <person name="Storesund J.E."/>
            <person name="Kallscheuer N."/>
            <person name="Luecker S."/>
            <person name="Lage O.M."/>
            <person name="Pohl T."/>
            <person name="Merkel B.J."/>
            <person name="Hornburger P."/>
            <person name="Mueller R.-W."/>
            <person name="Bruemmer F."/>
            <person name="Labrenz M."/>
            <person name="Spormann A.M."/>
            <person name="Op Den Camp H."/>
            <person name="Overmann J."/>
            <person name="Amann R."/>
            <person name="Jetten M.S.M."/>
            <person name="Mascher T."/>
            <person name="Medema M.H."/>
            <person name="Devos D.P."/>
            <person name="Kaster A.-K."/>
            <person name="Ovreas L."/>
            <person name="Rohde M."/>
            <person name="Galperin M.Y."/>
            <person name="Jogler C."/>
        </authorList>
    </citation>
    <scope>NUCLEOTIDE SEQUENCE [LARGE SCALE GENOMIC DNA]</scope>
    <source>
        <strain evidence="3 4">Pla144</strain>
    </source>
</reference>
<dbReference type="Gene3D" id="3.10.180.10">
    <property type="entry name" value="2,3-Dihydroxybiphenyl 1,2-Dioxygenase, domain 1"/>
    <property type="match status" value="1"/>
</dbReference>
<keyword evidence="4" id="KW-1185">Reference proteome</keyword>
<dbReference type="GO" id="GO:0046872">
    <property type="term" value="F:metal ion binding"/>
    <property type="evidence" value="ECO:0007669"/>
    <property type="project" value="UniProtKB-KW"/>
</dbReference>
<accession>A0A5C6CVQ5</accession>
<dbReference type="SUPFAM" id="SSF54593">
    <property type="entry name" value="Glyoxalase/Bleomycin resistance protein/Dihydroxybiphenyl dioxygenase"/>
    <property type="match status" value="1"/>
</dbReference>
<dbReference type="Pfam" id="PF00903">
    <property type="entry name" value="Glyoxalase"/>
    <property type="match status" value="1"/>
</dbReference>
<keyword evidence="3" id="KW-0560">Oxidoreductase</keyword>
<dbReference type="InterPro" id="IPR051785">
    <property type="entry name" value="MMCE/EMCE_epimerase"/>
</dbReference>
<dbReference type="InterPro" id="IPR004360">
    <property type="entry name" value="Glyas_Fos-R_dOase_dom"/>
</dbReference>
<sequence>MAARLEHANLCVHDIDSVVQFLQTAFPEFDVRHDATGADGVRWVHVGTDDTYVALTQAKPDAEKRGMPYRGRPGLNHLAYEVDDVDALSKRLSDAGYQNSTVPNSHPYRKRVYFYDPEGNDWEFIEYLSEECSERHDYELPEC</sequence>
<dbReference type="EMBL" id="SJPS01000002">
    <property type="protein sequence ID" value="TWU28528.1"/>
    <property type="molecule type" value="Genomic_DNA"/>
</dbReference>
<keyword evidence="1" id="KW-0479">Metal-binding</keyword>
<evidence type="ECO:0000256" key="1">
    <source>
        <dbReference type="ARBA" id="ARBA00022723"/>
    </source>
</evidence>
<dbReference type="InterPro" id="IPR029068">
    <property type="entry name" value="Glyas_Bleomycin-R_OHBP_Dase"/>
</dbReference>
<dbReference type="AlphaFoldDB" id="A0A5C6CVQ5"/>
<dbReference type="PROSITE" id="PS51819">
    <property type="entry name" value="VOC"/>
    <property type="match status" value="1"/>
</dbReference>
<dbReference type="PANTHER" id="PTHR43048">
    <property type="entry name" value="METHYLMALONYL-COA EPIMERASE"/>
    <property type="match status" value="1"/>
</dbReference>
<evidence type="ECO:0000313" key="3">
    <source>
        <dbReference type="EMBL" id="TWU28528.1"/>
    </source>
</evidence>
<dbReference type="PANTHER" id="PTHR43048:SF3">
    <property type="entry name" value="METHYLMALONYL-COA EPIMERASE, MITOCHONDRIAL"/>
    <property type="match status" value="1"/>
</dbReference>
<dbReference type="OrthoDB" id="9795618at2"/>
<gene>
    <name evidence="3" type="ORF">Pla144_18180</name>
</gene>
<evidence type="ECO:0000313" key="4">
    <source>
        <dbReference type="Proteomes" id="UP000318437"/>
    </source>
</evidence>
<dbReference type="InterPro" id="IPR037523">
    <property type="entry name" value="VOC_core"/>
</dbReference>
<dbReference type="GO" id="GO:0004493">
    <property type="term" value="F:methylmalonyl-CoA epimerase activity"/>
    <property type="evidence" value="ECO:0007669"/>
    <property type="project" value="TreeGrafter"/>
</dbReference>
<dbReference type="Proteomes" id="UP000318437">
    <property type="component" value="Unassembled WGS sequence"/>
</dbReference>
<keyword evidence="3" id="KW-0223">Dioxygenase</keyword>
<organism evidence="3 4">
    <name type="scientific">Bythopirellula polymerisocia</name>
    <dbReference type="NCBI Taxonomy" id="2528003"/>
    <lineage>
        <taxon>Bacteria</taxon>
        <taxon>Pseudomonadati</taxon>
        <taxon>Planctomycetota</taxon>
        <taxon>Planctomycetia</taxon>
        <taxon>Pirellulales</taxon>
        <taxon>Lacipirellulaceae</taxon>
        <taxon>Bythopirellula</taxon>
    </lineage>
</organism>
<dbReference type="RefSeq" id="WP_146450084.1">
    <property type="nucleotide sequence ID" value="NZ_SJPS01000002.1"/>
</dbReference>
<feature type="domain" description="VOC" evidence="2">
    <location>
        <begin position="4"/>
        <end position="127"/>
    </location>
</feature>
<proteinExistence type="predicted"/>
<evidence type="ECO:0000259" key="2">
    <source>
        <dbReference type="PROSITE" id="PS51819"/>
    </source>
</evidence>
<dbReference type="GO" id="GO:0046491">
    <property type="term" value="P:L-methylmalonyl-CoA metabolic process"/>
    <property type="evidence" value="ECO:0007669"/>
    <property type="project" value="TreeGrafter"/>
</dbReference>
<protein>
    <submittedName>
        <fullName evidence="3">Glyoxalase/Bleomycin resistance protein/Dioxygenase superfamily protein</fullName>
    </submittedName>
</protein>
<dbReference type="GO" id="GO:0051213">
    <property type="term" value="F:dioxygenase activity"/>
    <property type="evidence" value="ECO:0007669"/>
    <property type="project" value="UniProtKB-KW"/>
</dbReference>
<name>A0A5C6CVQ5_9BACT</name>
<dbReference type="CDD" id="cd06587">
    <property type="entry name" value="VOC"/>
    <property type="match status" value="1"/>
</dbReference>
<comment type="caution">
    <text evidence="3">The sequence shown here is derived from an EMBL/GenBank/DDBJ whole genome shotgun (WGS) entry which is preliminary data.</text>
</comment>